<organism evidence="1 3">
    <name type="scientific">Brassica cretica</name>
    <name type="common">Mustard</name>
    <dbReference type="NCBI Taxonomy" id="69181"/>
    <lineage>
        <taxon>Eukaryota</taxon>
        <taxon>Viridiplantae</taxon>
        <taxon>Streptophyta</taxon>
        <taxon>Embryophyta</taxon>
        <taxon>Tracheophyta</taxon>
        <taxon>Spermatophyta</taxon>
        <taxon>Magnoliopsida</taxon>
        <taxon>eudicotyledons</taxon>
        <taxon>Gunneridae</taxon>
        <taxon>Pentapetalae</taxon>
        <taxon>rosids</taxon>
        <taxon>malvids</taxon>
        <taxon>Brassicales</taxon>
        <taxon>Brassicaceae</taxon>
        <taxon>Brassiceae</taxon>
        <taxon>Brassica</taxon>
    </lineage>
</organism>
<protein>
    <submittedName>
        <fullName evidence="1">Uncharacterized protein</fullName>
    </submittedName>
</protein>
<comment type="caution">
    <text evidence="1">The sequence shown here is derived from an EMBL/GenBank/DDBJ whole genome shotgun (WGS) entry which is preliminary data.</text>
</comment>
<accession>A0A8S9G6A9</accession>
<dbReference type="EMBL" id="QGKY02000246">
    <property type="protein sequence ID" value="KAF2584646.1"/>
    <property type="molecule type" value="Genomic_DNA"/>
</dbReference>
<evidence type="ECO:0000313" key="3">
    <source>
        <dbReference type="Proteomes" id="UP000712281"/>
    </source>
</evidence>
<sequence>MLNLWSEIRGEEEAVKGVSSLQFTVPNGTCESKDTVEVAILLGRLDLEPLRQVFCFGFFSINLSKKSVRDKSLNEEPPVPTGIITVSVRSRIKLQSRL</sequence>
<gene>
    <name evidence="1" type="ORF">F2Q68_00032022</name>
    <name evidence="2" type="ORF">F2Q70_00036730</name>
</gene>
<evidence type="ECO:0000313" key="1">
    <source>
        <dbReference type="EMBL" id="KAF2540066.1"/>
    </source>
</evidence>
<dbReference type="EMBL" id="QGKW02002005">
    <property type="protein sequence ID" value="KAF2540066.1"/>
    <property type="molecule type" value="Genomic_DNA"/>
</dbReference>
<dbReference type="AlphaFoldDB" id="A0A8S9G6A9"/>
<name>A0A8S9G6A9_BRACR</name>
<reference evidence="1" key="1">
    <citation type="submission" date="2019-12" db="EMBL/GenBank/DDBJ databases">
        <title>Genome sequencing and annotation of Brassica cretica.</title>
        <authorList>
            <person name="Studholme D.J."/>
            <person name="Sarris P.F."/>
        </authorList>
    </citation>
    <scope>NUCLEOTIDE SEQUENCE</scope>
    <source>
        <strain evidence="1">PFS-001/15</strain>
        <strain evidence="2">PFS-102/07</strain>
        <tissue evidence="1">Leaf</tissue>
    </source>
</reference>
<dbReference type="Proteomes" id="UP000712281">
    <property type="component" value="Unassembled WGS sequence"/>
</dbReference>
<proteinExistence type="predicted"/>
<evidence type="ECO:0000313" key="2">
    <source>
        <dbReference type="EMBL" id="KAF2584646.1"/>
    </source>
</evidence>